<feature type="compositionally biased region" description="Basic and acidic residues" evidence="1">
    <location>
        <begin position="133"/>
        <end position="147"/>
    </location>
</feature>
<reference evidence="2 3" key="1">
    <citation type="submission" date="2022-06" db="EMBL/GenBank/DDBJ databases">
        <authorList>
            <person name="So Y."/>
        </authorList>
    </citation>
    <scope>NUCLEOTIDE SEQUENCE [LARGE SCALE GENOMIC DNA]</scope>
    <source>
        <strain evidence="2 3">STR3</strain>
    </source>
</reference>
<feature type="compositionally biased region" description="Basic and acidic residues" evidence="1">
    <location>
        <begin position="107"/>
        <end position="116"/>
    </location>
</feature>
<organism evidence="2 3">
    <name type="scientific">Nocardioides pinisoli</name>
    <dbReference type="NCBI Taxonomy" id="2950279"/>
    <lineage>
        <taxon>Bacteria</taxon>
        <taxon>Bacillati</taxon>
        <taxon>Actinomycetota</taxon>
        <taxon>Actinomycetes</taxon>
        <taxon>Propionibacteriales</taxon>
        <taxon>Nocardioidaceae</taxon>
        <taxon>Nocardioides</taxon>
    </lineage>
</organism>
<accession>A0ABT1L359</accession>
<dbReference type="Proteomes" id="UP001204524">
    <property type="component" value="Unassembled WGS sequence"/>
</dbReference>
<comment type="caution">
    <text evidence="2">The sequence shown here is derived from an EMBL/GenBank/DDBJ whole genome shotgun (WGS) entry which is preliminary data.</text>
</comment>
<feature type="region of interest" description="Disordered" evidence="1">
    <location>
        <begin position="101"/>
        <end position="147"/>
    </location>
</feature>
<gene>
    <name evidence="2" type="ORF">NCI01_21775</name>
</gene>
<evidence type="ECO:0000256" key="1">
    <source>
        <dbReference type="SAM" id="MobiDB-lite"/>
    </source>
</evidence>
<proteinExistence type="predicted"/>
<sequence>MLGTVVLAEPTLLGRGTELLERNGKTGGVLRHPRDDIEQRRQAVLAHGVEHVVPLACQLDERGASVLTVSRAVHEPLADEAVDDPAGVGLVHAEVVGQGADASRAVGCDRQEDPVLRDGQGNRGGGHGPQGDAHQHTAEVEQRLRSA</sequence>
<evidence type="ECO:0000313" key="2">
    <source>
        <dbReference type="EMBL" id="MCP3424438.1"/>
    </source>
</evidence>
<name>A0ABT1L359_9ACTN</name>
<dbReference type="EMBL" id="JANARS010000016">
    <property type="protein sequence ID" value="MCP3424438.1"/>
    <property type="molecule type" value="Genomic_DNA"/>
</dbReference>
<evidence type="ECO:0000313" key="3">
    <source>
        <dbReference type="Proteomes" id="UP001204524"/>
    </source>
</evidence>
<protein>
    <submittedName>
        <fullName evidence="2">Uncharacterized protein</fullName>
    </submittedName>
</protein>
<keyword evidence="3" id="KW-1185">Reference proteome</keyword>